<evidence type="ECO:0008006" key="3">
    <source>
        <dbReference type="Google" id="ProtNLM"/>
    </source>
</evidence>
<gene>
    <name evidence="1" type="ORF">AB406_1195</name>
</gene>
<proteinExistence type="predicted"/>
<sequence length="163" mass="18724">MVDFVYICYSIKDIILMEKEIILKAIANEQQKIVDNLQKSVERYRIESDIDEDATHDPEDFSHQTEAKDMQLRFEQMANTAKNHLAFIEHSAQEHHTSIESGCLIKTDKSYIFIGISVPPFKYEGKDVICISEEAPIYSKIKETKVGDKVDFGSHQIEIIDIA</sequence>
<dbReference type="EMBL" id="CP011859">
    <property type="protein sequence ID" value="AQY22143.1"/>
    <property type="molecule type" value="Genomic_DNA"/>
</dbReference>
<reference evidence="1 2" key="1">
    <citation type="submission" date="2015-06" db="EMBL/GenBank/DDBJ databases">
        <title>R. anatipestifer strain HXb2 is the most virulent strain so far, and the genome sequence would help us uncover the pathogenesis.</title>
        <authorList>
            <person name="Hu Q."/>
            <person name="Qi J."/>
            <person name="Bo H."/>
            <person name="Liu G."/>
            <person name="Tao M."/>
            <person name="Ding Y."/>
            <person name="Xue Y."/>
        </authorList>
    </citation>
    <scope>NUCLEOTIDE SEQUENCE [LARGE SCALE GENOMIC DNA]</scope>
    <source>
        <strain evidence="1 2">HXb2</strain>
    </source>
</reference>
<dbReference type="AlphaFoldDB" id="A0A1S7DSN6"/>
<name>A0A1S7DSN6_RIEAN</name>
<evidence type="ECO:0000313" key="1">
    <source>
        <dbReference type="EMBL" id="AQY22143.1"/>
    </source>
</evidence>
<accession>A0A1S7DSN6</accession>
<evidence type="ECO:0000313" key="2">
    <source>
        <dbReference type="Proteomes" id="UP000189883"/>
    </source>
</evidence>
<protein>
    <recommendedName>
        <fullName evidence="3">Transcription elongation factor</fullName>
    </recommendedName>
</protein>
<dbReference type="Proteomes" id="UP000189883">
    <property type="component" value="Chromosome"/>
</dbReference>
<organism evidence="1 2">
    <name type="scientific">Riemerella anatipestifer</name>
    <name type="common">Moraxella anatipestifer</name>
    <dbReference type="NCBI Taxonomy" id="34085"/>
    <lineage>
        <taxon>Bacteria</taxon>
        <taxon>Pseudomonadati</taxon>
        <taxon>Bacteroidota</taxon>
        <taxon>Flavobacteriia</taxon>
        <taxon>Flavobacteriales</taxon>
        <taxon>Weeksellaceae</taxon>
        <taxon>Riemerella</taxon>
    </lineage>
</organism>